<dbReference type="InterPro" id="IPR029044">
    <property type="entry name" value="Nucleotide-diphossugar_trans"/>
</dbReference>
<keyword evidence="1" id="KW-1133">Transmembrane helix</keyword>
<feature type="transmembrane region" description="Helical" evidence="1">
    <location>
        <begin position="166"/>
        <end position="184"/>
    </location>
</feature>
<evidence type="ECO:0008006" key="3">
    <source>
        <dbReference type="Google" id="ProtNLM"/>
    </source>
</evidence>
<proteinExistence type="predicted"/>
<protein>
    <recommendedName>
        <fullName evidence="3">Glycosyltransferase family 2 protein</fullName>
    </recommendedName>
</protein>
<keyword evidence="1" id="KW-0812">Transmembrane</keyword>
<feature type="transmembrane region" description="Helical" evidence="1">
    <location>
        <begin position="190"/>
        <end position="208"/>
    </location>
</feature>
<evidence type="ECO:0000313" key="2">
    <source>
        <dbReference type="EMBL" id="HGE66232.1"/>
    </source>
</evidence>
<evidence type="ECO:0000256" key="1">
    <source>
        <dbReference type="SAM" id="Phobius"/>
    </source>
</evidence>
<organism evidence="2">
    <name type="scientific">Geoglobus ahangari</name>
    <dbReference type="NCBI Taxonomy" id="113653"/>
    <lineage>
        <taxon>Archaea</taxon>
        <taxon>Methanobacteriati</taxon>
        <taxon>Methanobacteriota</taxon>
        <taxon>Archaeoglobi</taxon>
        <taxon>Archaeoglobales</taxon>
        <taxon>Archaeoglobaceae</taxon>
        <taxon>Geoglobus</taxon>
    </lineage>
</organism>
<dbReference type="EMBL" id="DTPI01000027">
    <property type="protein sequence ID" value="HGE66232.1"/>
    <property type="molecule type" value="Genomic_DNA"/>
</dbReference>
<keyword evidence="1" id="KW-0472">Membrane</keyword>
<dbReference type="CDD" id="cd04179">
    <property type="entry name" value="DPM_DPG-synthase_like"/>
    <property type="match status" value="1"/>
</dbReference>
<sequence>MEWTYWFVMSGDNQMDPSFLPDLLDPIVDGKADFSKGTRFNGEQWKDMPKVRVFGSMMLNVLNKIASGYWNVNDPQNGFVAISLKALKKIDIDKLYKGYAFENDVLIRANVAGLRVTNVPVRIRYHGSTSKLRIPNFALKTSFFLLKGFLWRIWKKYIRKGNPIGFAYLFGFLLILAGILYLIYGPDPLILLLGSILFSFACLWERGLK</sequence>
<dbReference type="PANTHER" id="PTHR48090">
    <property type="entry name" value="UNDECAPRENYL-PHOSPHATE 4-DEOXY-4-FORMAMIDO-L-ARABINOSE TRANSFERASE-RELATED"/>
    <property type="match status" value="1"/>
</dbReference>
<dbReference type="Gene3D" id="3.90.550.10">
    <property type="entry name" value="Spore Coat Polysaccharide Biosynthesis Protein SpsA, Chain A"/>
    <property type="match status" value="1"/>
</dbReference>
<dbReference type="InterPro" id="IPR050256">
    <property type="entry name" value="Glycosyltransferase_2"/>
</dbReference>
<dbReference type="SUPFAM" id="SSF53448">
    <property type="entry name" value="Nucleotide-diphospho-sugar transferases"/>
    <property type="match status" value="1"/>
</dbReference>
<gene>
    <name evidence="2" type="ORF">ENX77_03780</name>
</gene>
<dbReference type="PANTHER" id="PTHR48090:SF7">
    <property type="entry name" value="RFBJ PROTEIN"/>
    <property type="match status" value="1"/>
</dbReference>
<accession>A0A7C3UJZ3</accession>
<name>A0A7C3UJZ3_9EURY</name>
<reference evidence="2" key="1">
    <citation type="journal article" date="2020" name="mSystems">
        <title>Genome- and Community-Level Interaction Insights into Carbon Utilization and Element Cycling Functions of Hydrothermarchaeota in Hydrothermal Sediment.</title>
        <authorList>
            <person name="Zhou Z."/>
            <person name="Liu Y."/>
            <person name="Xu W."/>
            <person name="Pan J."/>
            <person name="Luo Z.H."/>
            <person name="Li M."/>
        </authorList>
    </citation>
    <scope>NUCLEOTIDE SEQUENCE [LARGE SCALE GENOMIC DNA]</scope>
    <source>
        <strain evidence="2">SpSt-97</strain>
    </source>
</reference>
<comment type="caution">
    <text evidence="2">The sequence shown here is derived from an EMBL/GenBank/DDBJ whole genome shotgun (WGS) entry which is preliminary data.</text>
</comment>
<dbReference type="AlphaFoldDB" id="A0A7C3UJZ3"/>